<dbReference type="Proteomes" id="UP001519291">
    <property type="component" value="Unassembled WGS sequence"/>
</dbReference>
<feature type="compositionally biased region" description="Low complexity" evidence="1">
    <location>
        <begin position="293"/>
        <end position="390"/>
    </location>
</feature>
<evidence type="ECO:0000313" key="5">
    <source>
        <dbReference type="Proteomes" id="UP001519291"/>
    </source>
</evidence>
<keyword evidence="2" id="KW-0812">Transmembrane</keyword>
<proteinExistence type="predicted"/>
<dbReference type="EMBL" id="JAGIOH010000001">
    <property type="protein sequence ID" value="MBP2406637.1"/>
    <property type="molecule type" value="Genomic_DNA"/>
</dbReference>
<protein>
    <recommendedName>
        <fullName evidence="3">DUF6777 domain-containing protein</fullName>
    </recommendedName>
</protein>
<name>A0ABS4YCX3_9ACTN</name>
<organism evidence="4 5">
    <name type="scientific">Streptomyces syringium</name>
    <dbReference type="NCBI Taxonomy" id="76729"/>
    <lineage>
        <taxon>Bacteria</taxon>
        <taxon>Bacillati</taxon>
        <taxon>Actinomycetota</taxon>
        <taxon>Actinomycetes</taxon>
        <taxon>Kitasatosporales</taxon>
        <taxon>Streptomycetaceae</taxon>
        <taxon>Streptomyces</taxon>
    </lineage>
</organism>
<feature type="region of interest" description="Disordered" evidence="1">
    <location>
        <begin position="242"/>
        <end position="491"/>
    </location>
</feature>
<reference evidence="4 5" key="1">
    <citation type="submission" date="2021-03" db="EMBL/GenBank/DDBJ databases">
        <title>Sequencing the genomes of 1000 actinobacteria strains.</title>
        <authorList>
            <person name="Klenk H.-P."/>
        </authorList>
    </citation>
    <scope>NUCLEOTIDE SEQUENCE [LARGE SCALE GENOMIC DNA]</scope>
    <source>
        <strain evidence="4 5">DSM 41480</strain>
    </source>
</reference>
<dbReference type="RefSeq" id="WP_209518001.1">
    <property type="nucleotide sequence ID" value="NZ_JAGIOH010000001.1"/>
</dbReference>
<keyword evidence="2" id="KW-0472">Membrane</keyword>
<evidence type="ECO:0000256" key="2">
    <source>
        <dbReference type="SAM" id="Phobius"/>
    </source>
</evidence>
<dbReference type="PRINTS" id="PR01217">
    <property type="entry name" value="PRICHEXTENSN"/>
</dbReference>
<evidence type="ECO:0000256" key="1">
    <source>
        <dbReference type="SAM" id="MobiDB-lite"/>
    </source>
</evidence>
<evidence type="ECO:0000259" key="3">
    <source>
        <dbReference type="Pfam" id="PF20568"/>
    </source>
</evidence>
<comment type="caution">
    <text evidence="4">The sequence shown here is derived from an EMBL/GenBank/DDBJ whole genome shotgun (WGS) entry which is preliminary data.</text>
</comment>
<feature type="compositionally biased region" description="Polar residues" evidence="1">
    <location>
        <begin position="411"/>
        <end position="425"/>
    </location>
</feature>
<evidence type="ECO:0000313" key="4">
    <source>
        <dbReference type="EMBL" id="MBP2406637.1"/>
    </source>
</evidence>
<feature type="transmembrane region" description="Helical" evidence="2">
    <location>
        <begin position="32"/>
        <end position="52"/>
    </location>
</feature>
<dbReference type="GeneID" id="91572949"/>
<feature type="domain" description="DUF6777" evidence="3">
    <location>
        <begin position="97"/>
        <end position="240"/>
    </location>
</feature>
<keyword evidence="2" id="KW-1133">Transmembrane helix</keyword>
<accession>A0ABS4YCX3</accession>
<dbReference type="Pfam" id="PF20568">
    <property type="entry name" value="DUF6777"/>
    <property type="match status" value="1"/>
</dbReference>
<feature type="compositionally biased region" description="Pro residues" evidence="1">
    <location>
        <begin position="477"/>
        <end position="491"/>
    </location>
</feature>
<gene>
    <name evidence="4" type="ORF">JO379_006106</name>
</gene>
<keyword evidence="5" id="KW-1185">Reference proteome</keyword>
<sequence length="491" mass="50136">MRLGSFPYFPYGVTERETGGPGTRRVRRRKQLLRAVALLAVPALIGGTGTLGCTGPQKKKAAELALEAVGVVGAAPFLTGAGTDLKGVGSARRGGELAGDSRGAFGGTRNVAHCDKAALVKELTRDSVKAKAWSSARDIDPRDLAAHIDKLTPVVLLHDTLVKNHNYKGNGEITGYLSVLQAGVAVLVDSYARPAVKCNCGNPLRQPETNVDYKASSYTGKRWEGFAYVQITVIKERPKEKGPLTSVPLVDPYAPTKGFDRGTGSDGSKDSQPFPVPTPSALLPTPTGGGSGTPSPESGKPSSPAPSASAPGSGAPSSPPGSGTPSKGTASKGTSSPGTSSKPPTGTGPSSVRPPTASKPPKATAAVPTAPAVPSARPKPPSAASSSVPSGRQPTGGRLPTASGQDRPPQKSVQPPQTPPRNTGQAPPATKPVNPPTYKPTYKPVDPPKPPPQSAAKPPADRQPPPAQPPTADKQLPPAPRTPPKAEPPST</sequence>
<feature type="compositionally biased region" description="Pro residues" evidence="1">
    <location>
        <begin position="429"/>
        <end position="438"/>
    </location>
</feature>
<dbReference type="InterPro" id="IPR046704">
    <property type="entry name" value="DUF6777"/>
</dbReference>